<dbReference type="CDD" id="cd03024">
    <property type="entry name" value="DsbA_FrnE"/>
    <property type="match status" value="1"/>
</dbReference>
<dbReference type="PANTHER" id="PTHR13887">
    <property type="entry name" value="GLUTATHIONE S-TRANSFERASE KAPPA"/>
    <property type="match status" value="1"/>
</dbReference>
<dbReference type="RefSeq" id="WP_310092220.1">
    <property type="nucleotide sequence ID" value="NZ_JAVDTT010000002.1"/>
</dbReference>
<proteinExistence type="predicted"/>
<accession>A0ABU1RRP6</accession>
<organism evidence="2 3">
    <name type="scientific">Pseudoxanthomonas sacheonensis</name>
    <dbReference type="NCBI Taxonomy" id="443615"/>
    <lineage>
        <taxon>Bacteria</taxon>
        <taxon>Pseudomonadati</taxon>
        <taxon>Pseudomonadota</taxon>
        <taxon>Gammaproteobacteria</taxon>
        <taxon>Lysobacterales</taxon>
        <taxon>Lysobacteraceae</taxon>
        <taxon>Pseudoxanthomonas</taxon>
    </lineage>
</organism>
<dbReference type="Pfam" id="PF01323">
    <property type="entry name" value="DSBA"/>
    <property type="match status" value="1"/>
</dbReference>
<dbReference type="Proteomes" id="UP001254759">
    <property type="component" value="Unassembled WGS sequence"/>
</dbReference>
<protein>
    <submittedName>
        <fullName evidence="2">DsbA family dithiol-disulfide isomerase</fullName>
    </submittedName>
</protein>
<keyword evidence="3" id="KW-1185">Reference proteome</keyword>
<dbReference type="Gene3D" id="3.40.30.10">
    <property type="entry name" value="Glutaredoxin"/>
    <property type="match status" value="1"/>
</dbReference>
<dbReference type="PANTHER" id="PTHR13887:SF41">
    <property type="entry name" value="THIOREDOXIN SUPERFAMILY PROTEIN"/>
    <property type="match status" value="1"/>
</dbReference>
<name>A0ABU1RRP6_9GAMM</name>
<evidence type="ECO:0000313" key="2">
    <source>
        <dbReference type="EMBL" id="MDR6841442.1"/>
    </source>
</evidence>
<gene>
    <name evidence="2" type="ORF">J2W94_001727</name>
</gene>
<keyword evidence="2" id="KW-0413">Isomerase</keyword>
<dbReference type="SUPFAM" id="SSF52833">
    <property type="entry name" value="Thioredoxin-like"/>
    <property type="match status" value="1"/>
</dbReference>
<dbReference type="GO" id="GO:0016853">
    <property type="term" value="F:isomerase activity"/>
    <property type="evidence" value="ECO:0007669"/>
    <property type="project" value="UniProtKB-KW"/>
</dbReference>
<dbReference type="EMBL" id="JAVDTT010000002">
    <property type="protein sequence ID" value="MDR6841442.1"/>
    <property type="molecule type" value="Genomic_DNA"/>
</dbReference>
<evidence type="ECO:0000313" key="3">
    <source>
        <dbReference type="Proteomes" id="UP001254759"/>
    </source>
</evidence>
<reference evidence="2 3" key="1">
    <citation type="submission" date="2023-07" db="EMBL/GenBank/DDBJ databases">
        <title>Sorghum-associated microbial communities from plants grown in Nebraska, USA.</title>
        <authorList>
            <person name="Schachtman D."/>
        </authorList>
    </citation>
    <scope>NUCLEOTIDE SEQUENCE [LARGE SCALE GENOMIC DNA]</scope>
    <source>
        <strain evidence="2 3">BE107</strain>
    </source>
</reference>
<evidence type="ECO:0000259" key="1">
    <source>
        <dbReference type="Pfam" id="PF01323"/>
    </source>
</evidence>
<feature type="domain" description="DSBA-like thioredoxin" evidence="1">
    <location>
        <begin position="7"/>
        <end position="210"/>
    </location>
</feature>
<dbReference type="InterPro" id="IPR001853">
    <property type="entry name" value="DSBA-like_thioredoxin_dom"/>
</dbReference>
<comment type="caution">
    <text evidence="2">The sequence shown here is derived from an EMBL/GenBank/DDBJ whole genome shotgun (WGS) entry which is preliminary data.</text>
</comment>
<dbReference type="InterPro" id="IPR036249">
    <property type="entry name" value="Thioredoxin-like_sf"/>
</dbReference>
<sequence>MSVPVKIDFVSDVACPWCAVGLKSLQAAIARVGEELEVELRFQPFELNPQMPAEGEDAVEHLTRKYGITAEQAARNGEAIRARGAELDFEFRMDRRRHIYNTFDAHRLLHWAESQGEGRQLALKHALLRAYFTDGQDVSSAEVLAQLAVEVGLEGDRARQILASDEYAQAVRAQESFYTSQGITAVPSVIFNDRHLVQGGQPVELFEQALRQLAGIPAAPPKP</sequence>